<protein>
    <recommendedName>
        <fullName evidence="5">Competence protein</fullName>
    </recommendedName>
</protein>
<organism evidence="3 4">
    <name type="scientific">Caulobacter vibrioides OR37</name>
    <dbReference type="NCBI Taxonomy" id="1292034"/>
    <lineage>
        <taxon>Bacteria</taxon>
        <taxon>Pseudomonadati</taxon>
        <taxon>Pseudomonadota</taxon>
        <taxon>Alphaproteobacteria</taxon>
        <taxon>Caulobacterales</taxon>
        <taxon>Caulobacteraceae</taxon>
        <taxon>Caulobacter</taxon>
    </lineage>
</organism>
<accession>R0E7X0</accession>
<evidence type="ECO:0008006" key="5">
    <source>
        <dbReference type="Google" id="ProtNLM"/>
    </source>
</evidence>
<dbReference type="InterPro" id="IPR057253">
    <property type="entry name" value="CoiA-like_N"/>
</dbReference>
<dbReference type="eggNOG" id="COG4469">
    <property type="taxonomic scope" value="Bacteria"/>
</dbReference>
<dbReference type="OrthoDB" id="9134102at2"/>
<comment type="caution">
    <text evidence="3">The sequence shown here is derived from an EMBL/GenBank/DDBJ whole genome shotgun (WGS) entry which is preliminary data.</text>
</comment>
<dbReference type="RefSeq" id="WP_004620303.1">
    <property type="nucleotide sequence ID" value="NZ_APMP01000015.1"/>
</dbReference>
<dbReference type="EMBL" id="APMP01000015">
    <property type="protein sequence ID" value="ENZ81593.1"/>
    <property type="molecule type" value="Genomic_DNA"/>
</dbReference>
<reference evidence="3 4" key="1">
    <citation type="journal article" date="2013" name="Genome Announc.">
        <title>Draft Genome Sequence for Caulobacter sp. Strain OR37, a Bacterium Tolerant to Heavy Metals.</title>
        <authorList>
            <person name="Utturkar S.M."/>
            <person name="Bollmann A."/>
            <person name="Brzoska R.M."/>
            <person name="Klingeman D.M."/>
            <person name="Epstein S.E."/>
            <person name="Palumbo A.V."/>
            <person name="Brown S.D."/>
        </authorList>
    </citation>
    <scope>NUCLEOTIDE SEQUENCE [LARGE SCALE GENOMIC DNA]</scope>
    <source>
        <strain evidence="3 4">OR37</strain>
    </source>
</reference>
<evidence type="ECO:0000313" key="4">
    <source>
        <dbReference type="Proteomes" id="UP000013063"/>
    </source>
</evidence>
<proteinExistence type="predicted"/>
<keyword evidence="4" id="KW-1185">Reference proteome</keyword>
<dbReference type="InterPro" id="IPR010330">
    <property type="entry name" value="CoiA_nuc"/>
</dbReference>
<sequence length="271" mass="29880">MLVALQGDQHITAWVAQKGPVFHCPNCKTQVILRKGALVAHNFAHKPPVTCSWASGETQAHLKAKLLLHDAFVAQGLSCSVEAEVLSGDGDRRADVLVWRPPGQLRIALEVQHTPLNFEQIDRRTRAYMSAGVPVVWLGLIKPEVLAGAEPLAGGLKITRYSVRPWEKWAHAYGMGELWFIDPVGGQFWRGVLHKHMIEVPSSSWYSSGGEEQSAGGYTRSSKRWRNLHVEGPYPPSAIGLKTFTRNTFSSRDFTVPGGRAAGFMVRAPKP</sequence>
<dbReference type="Pfam" id="PF06054">
    <property type="entry name" value="CoiA_nuc"/>
    <property type="match status" value="1"/>
</dbReference>
<evidence type="ECO:0000259" key="2">
    <source>
        <dbReference type="Pfam" id="PF25164"/>
    </source>
</evidence>
<evidence type="ECO:0000313" key="3">
    <source>
        <dbReference type="EMBL" id="ENZ81593.1"/>
    </source>
</evidence>
<evidence type="ECO:0000259" key="1">
    <source>
        <dbReference type="Pfam" id="PF06054"/>
    </source>
</evidence>
<dbReference type="AlphaFoldDB" id="R0E7X0"/>
<dbReference type="Pfam" id="PF25164">
    <property type="entry name" value="CoiA_N"/>
    <property type="match status" value="1"/>
</dbReference>
<dbReference type="Proteomes" id="UP000013063">
    <property type="component" value="Unassembled WGS sequence"/>
</dbReference>
<name>R0E7X0_CAUVI</name>
<dbReference type="PATRIC" id="fig|1292034.3.peg.2515"/>
<dbReference type="STRING" id="1292034.OR37_02531"/>
<feature type="domain" description="Competence protein CoiA-like N-terminal" evidence="2">
    <location>
        <begin position="18"/>
        <end position="52"/>
    </location>
</feature>
<gene>
    <name evidence="3" type="ORF">OR37_02531</name>
</gene>
<feature type="domain" description="Competence protein CoiA nuclease-like" evidence="1">
    <location>
        <begin position="57"/>
        <end position="138"/>
    </location>
</feature>